<dbReference type="SMART" id="SM00091">
    <property type="entry name" value="PAS"/>
    <property type="match status" value="1"/>
</dbReference>
<name>A0ABW3AS35_9SPHI</name>
<dbReference type="Gene3D" id="3.30.450.20">
    <property type="entry name" value="PAS domain"/>
    <property type="match status" value="1"/>
</dbReference>
<proteinExistence type="predicted"/>
<dbReference type="EC" id="2.7.13.3" evidence="2"/>
<evidence type="ECO:0000256" key="1">
    <source>
        <dbReference type="ARBA" id="ARBA00000085"/>
    </source>
</evidence>
<keyword evidence="5" id="KW-1185">Reference proteome</keyword>
<dbReference type="SUPFAM" id="SSF55785">
    <property type="entry name" value="PYP-like sensor domain (PAS domain)"/>
    <property type="match status" value="1"/>
</dbReference>
<dbReference type="InterPro" id="IPR000014">
    <property type="entry name" value="PAS"/>
</dbReference>
<evidence type="ECO:0000256" key="2">
    <source>
        <dbReference type="ARBA" id="ARBA00012438"/>
    </source>
</evidence>
<gene>
    <name evidence="4" type="ORF">ACFQZX_07925</name>
</gene>
<dbReference type="Pfam" id="PF00512">
    <property type="entry name" value="HisKA"/>
    <property type="match status" value="1"/>
</dbReference>
<organism evidence="4 5">
    <name type="scientific">Mucilaginibacter litoreus</name>
    <dbReference type="NCBI Taxonomy" id="1048221"/>
    <lineage>
        <taxon>Bacteria</taxon>
        <taxon>Pseudomonadati</taxon>
        <taxon>Bacteroidota</taxon>
        <taxon>Sphingobacteriia</taxon>
        <taxon>Sphingobacteriales</taxon>
        <taxon>Sphingobacteriaceae</taxon>
        <taxon>Mucilaginibacter</taxon>
    </lineage>
</organism>
<dbReference type="Gene3D" id="1.10.287.130">
    <property type="match status" value="1"/>
</dbReference>
<dbReference type="CDD" id="cd00130">
    <property type="entry name" value="PAS"/>
    <property type="match status" value="1"/>
</dbReference>
<dbReference type="EMBL" id="JBHTHZ010000004">
    <property type="protein sequence ID" value="MFD0793543.1"/>
    <property type="molecule type" value="Genomic_DNA"/>
</dbReference>
<evidence type="ECO:0000259" key="3">
    <source>
        <dbReference type="PROSITE" id="PS50112"/>
    </source>
</evidence>
<feature type="domain" description="PAS" evidence="3">
    <location>
        <begin position="72"/>
        <end position="142"/>
    </location>
</feature>
<dbReference type="Pfam" id="PF13188">
    <property type="entry name" value="PAS_8"/>
    <property type="match status" value="1"/>
</dbReference>
<reference evidence="5" key="1">
    <citation type="journal article" date="2019" name="Int. J. Syst. Evol. Microbiol.">
        <title>The Global Catalogue of Microorganisms (GCM) 10K type strain sequencing project: providing services to taxonomists for standard genome sequencing and annotation.</title>
        <authorList>
            <consortium name="The Broad Institute Genomics Platform"/>
            <consortium name="The Broad Institute Genome Sequencing Center for Infectious Disease"/>
            <person name="Wu L."/>
            <person name="Ma J."/>
        </authorList>
    </citation>
    <scope>NUCLEOTIDE SEQUENCE [LARGE SCALE GENOMIC DNA]</scope>
    <source>
        <strain evidence="5">CCUG 61484</strain>
    </source>
</reference>
<sequence length="290" mass="33617">MFKKYHFILLFIFVIGLTWLAVSDVLIIEVSNKLQPASLKVLRIGNDATWLSLTIYILYRQMRKQQQALNRSEEQYRKLFAAHPTPMWVYHTENLNFLAVNDAAIAQYGYSAKEFYSMSIKQIRPANEVKLLEEIVKVNQMGLRNLGVWHHMRKNGEIFPVSIVSHGVNFNGLPGKLVQATNITDIIQKEIKLQEAYQHEKELKEQLSGQYDLLLVQHKIFHEIAWSNSHELRPPVCSIIGLTEVLKDAETEDERQHCINLILKTGQELDNIIKRTDEKISRMEPLKPNS</sequence>
<dbReference type="InterPro" id="IPR003661">
    <property type="entry name" value="HisK_dim/P_dom"/>
</dbReference>
<comment type="caution">
    <text evidence="4">The sequence shown here is derived from an EMBL/GenBank/DDBJ whole genome shotgun (WGS) entry which is preliminary data.</text>
</comment>
<dbReference type="InterPro" id="IPR036097">
    <property type="entry name" value="HisK_dim/P_sf"/>
</dbReference>
<protein>
    <recommendedName>
        <fullName evidence="2">histidine kinase</fullName>
        <ecNumber evidence="2">2.7.13.3</ecNumber>
    </recommendedName>
</protein>
<dbReference type="CDD" id="cd00082">
    <property type="entry name" value="HisKA"/>
    <property type="match status" value="1"/>
</dbReference>
<evidence type="ECO:0000313" key="4">
    <source>
        <dbReference type="EMBL" id="MFD0793543.1"/>
    </source>
</evidence>
<dbReference type="Proteomes" id="UP001597010">
    <property type="component" value="Unassembled WGS sequence"/>
</dbReference>
<dbReference type="SUPFAM" id="SSF47384">
    <property type="entry name" value="Homodimeric domain of signal transducing histidine kinase"/>
    <property type="match status" value="1"/>
</dbReference>
<evidence type="ECO:0000313" key="5">
    <source>
        <dbReference type="Proteomes" id="UP001597010"/>
    </source>
</evidence>
<dbReference type="RefSeq" id="WP_377113484.1">
    <property type="nucleotide sequence ID" value="NZ_JBHTHZ010000004.1"/>
</dbReference>
<dbReference type="InterPro" id="IPR035965">
    <property type="entry name" value="PAS-like_dom_sf"/>
</dbReference>
<accession>A0ABW3AS35</accession>
<comment type="catalytic activity">
    <reaction evidence="1">
        <text>ATP + protein L-histidine = ADP + protein N-phospho-L-histidine.</text>
        <dbReference type="EC" id="2.7.13.3"/>
    </reaction>
</comment>
<dbReference type="PROSITE" id="PS50112">
    <property type="entry name" value="PAS"/>
    <property type="match status" value="1"/>
</dbReference>
<dbReference type="NCBIfam" id="TIGR00229">
    <property type="entry name" value="sensory_box"/>
    <property type="match status" value="1"/>
</dbReference>